<dbReference type="PANTHER" id="PTHR42852:SF6">
    <property type="entry name" value="THIOL:DISULFIDE INTERCHANGE PROTEIN DSBE"/>
    <property type="match status" value="1"/>
</dbReference>
<dbReference type="Gene3D" id="3.40.30.10">
    <property type="entry name" value="Glutaredoxin"/>
    <property type="match status" value="1"/>
</dbReference>
<dbReference type="InterPro" id="IPR050553">
    <property type="entry name" value="Thioredoxin_ResA/DsbE_sf"/>
</dbReference>
<keyword evidence="4" id="KW-0676">Redox-active center</keyword>
<dbReference type="InterPro" id="IPR013766">
    <property type="entry name" value="Thioredoxin_domain"/>
</dbReference>
<organism evidence="7 8">
    <name type="scientific">Lysobacter korlensis</name>
    <dbReference type="NCBI Taxonomy" id="553636"/>
    <lineage>
        <taxon>Bacteria</taxon>
        <taxon>Pseudomonadati</taxon>
        <taxon>Pseudomonadota</taxon>
        <taxon>Gammaproteobacteria</taxon>
        <taxon>Lysobacterales</taxon>
        <taxon>Lysobacteraceae</taxon>
        <taxon>Lysobacter</taxon>
    </lineage>
</organism>
<dbReference type="PROSITE" id="PS51257">
    <property type="entry name" value="PROKAR_LIPOPROTEIN"/>
    <property type="match status" value="1"/>
</dbReference>
<dbReference type="CDD" id="cd02966">
    <property type="entry name" value="TlpA_like_family"/>
    <property type="match status" value="1"/>
</dbReference>
<dbReference type="PROSITE" id="PS51352">
    <property type="entry name" value="THIOREDOXIN_2"/>
    <property type="match status" value="1"/>
</dbReference>
<dbReference type="InterPro" id="IPR000866">
    <property type="entry name" value="AhpC/TSA"/>
</dbReference>
<keyword evidence="3" id="KW-1015">Disulfide bond</keyword>
<evidence type="ECO:0000256" key="5">
    <source>
        <dbReference type="SAM" id="SignalP"/>
    </source>
</evidence>
<keyword evidence="8" id="KW-1185">Reference proteome</keyword>
<dbReference type="InterPro" id="IPR036249">
    <property type="entry name" value="Thioredoxin-like_sf"/>
</dbReference>
<accession>A0ABV6RSQ6</accession>
<reference evidence="7 8" key="1">
    <citation type="submission" date="2024-09" db="EMBL/GenBank/DDBJ databases">
        <authorList>
            <person name="Sun Q."/>
            <person name="Mori K."/>
        </authorList>
    </citation>
    <scope>NUCLEOTIDE SEQUENCE [LARGE SCALE GENOMIC DNA]</scope>
    <source>
        <strain evidence="7 8">KCTC 23076</strain>
    </source>
</reference>
<feature type="chain" id="PRO_5045572853" evidence="5">
    <location>
        <begin position="24"/>
        <end position="210"/>
    </location>
</feature>
<feature type="signal peptide" evidence="5">
    <location>
        <begin position="1"/>
        <end position="23"/>
    </location>
</feature>
<keyword evidence="2" id="KW-0201">Cytochrome c-type biogenesis</keyword>
<evidence type="ECO:0000256" key="1">
    <source>
        <dbReference type="ARBA" id="ARBA00004196"/>
    </source>
</evidence>
<proteinExistence type="predicted"/>
<protein>
    <submittedName>
        <fullName evidence="7">TlpA disulfide reductase family protein</fullName>
    </submittedName>
</protein>
<evidence type="ECO:0000256" key="2">
    <source>
        <dbReference type="ARBA" id="ARBA00022748"/>
    </source>
</evidence>
<keyword evidence="5" id="KW-0732">Signal</keyword>
<evidence type="ECO:0000256" key="3">
    <source>
        <dbReference type="ARBA" id="ARBA00023157"/>
    </source>
</evidence>
<dbReference type="SUPFAM" id="SSF52833">
    <property type="entry name" value="Thioredoxin-like"/>
    <property type="match status" value="1"/>
</dbReference>
<evidence type="ECO:0000313" key="8">
    <source>
        <dbReference type="Proteomes" id="UP001589896"/>
    </source>
</evidence>
<evidence type="ECO:0000313" key="7">
    <source>
        <dbReference type="EMBL" id="MFC0680015.1"/>
    </source>
</evidence>
<dbReference type="Proteomes" id="UP001589896">
    <property type="component" value="Unassembled WGS sequence"/>
</dbReference>
<name>A0ABV6RSQ6_9GAMM</name>
<dbReference type="InterPro" id="IPR017937">
    <property type="entry name" value="Thioredoxin_CS"/>
</dbReference>
<dbReference type="PROSITE" id="PS00194">
    <property type="entry name" value="THIOREDOXIN_1"/>
    <property type="match status" value="1"/>
</dbReference>
<evidence type="ECO:0000256" key="4">
    <source>
        <dbReference type="ARBA" id="ARBA00023284"/>
    </source>
</evidence>
<feature type="domain" description="Thioredoxin" evidence="6">
    <location>
        <begin position="48"/>
        <end position="203"/>
    </location>
</feature>
<comment type="caution">
    <text evidence="7">The sequence shown here is derived from an EMBL/GenBank/DDBJ whole genome shotgun (WGS) entry which is preliminary data.</text>
</comment>
<dbReference type="EMBL" id="JBHLTG010000005">
    <property type="protein sequence ID" value="MFC0680015.1"/>
    <property type="molecule type" value="Genomic_DNA"/>
</dbReference>
<dbReference type="RefSeq" id="WP_386671372.1">
    <property type="nucleotide sequence ID" value="NZ_JBHLTG010000005.1"/>
</dbReference>
<gene>
    <name evidence="7" type="ORF">ACFFGH_19445</name>
</gene>
<comment type="subcellular location">
    <subcellularLocation>
        <location evidence="1">Cell envelope</location>
    </subcellularLocation>
</comment>
<sequence length="210" mass="22131">MTPRRRTLTLGAGVLALASVLLAGCSSSEDPLAGFGSGSNQNYISGDGTELELAPAERGEPIGFEGETPDGKTISSAELEGEVFVVNFWYAGCPPCRAEAADLEATYQEFADDGVQFVGVNTYDDGPTAEAFERTYGITYPSILDAQRNRVQLAFAGDVPPNAVPTTLVMDREGRVAARISGRIGAPSILESMIQRVLDESGASTADEDT</sequence>
<evidence type="ECO:0000259" key="6">
    <source>
        <dbReference type="PROSITE" id="PS51352"/>
    </source>
</evidence>
<dbReference type="Pfam" id="PF00578">
    <property type="entry name" value="AhpC-TSA"/>
    <property type="match status" value="1"/>
</dbReference>
<dbReference type="PANTHER" id="PTHR42852">
    <property type="entry name" value="THIOL:DISULFIDE INTERCHANGE PROTEIN DSBE"/>
    <property type="match status" value="1"/>
</dbReference>